<sequence>MFTTDPMPGNPWPHDMRITIEDDVHALLDLLWIREAWRLDPIGEDLPPRLVATPAQEPAFNDSQVEAWASSCPEIWRACVAHAGEERDPLLFDRLQSSPLASQERKELLAQLVGPSWQDWFGDAAFTDEYDVWNSTLFQERTSPRTTRSPERESLEQLVPAWRAGLTKIIVIPCHGSFTRRIGAHALLVTAETRDTAEKYAEALSSFD</sequence>
<protein>
    <submittedName>
        <fullName evidence="1">Uncharacterized protein</fullName>
    </submittedName>
</protein>
<accession>A0ABP4K657</accession>
<proteinExistence type="predicted"/>
<comment type="caution">
    <text evidence="1">The sequence shown here is derived from an EMBL/GenBank/DDBJ whole genome shotgun (WGS) entry which is preliminary data.</text>
</comment>
<reference evidence="2" key="1">
    <citation type="journal article" date="2019" name="Int. J. Syst. Evol. Microbiol.">
        <title>The Global Catalogue of Microorganisms (GCM) 10K type strain sequencing project: providing services to taxonomists for standard genome sequencing and annotation.</title>
        <authorList>
            <consortium name="The Broad Institute Genomics Platform"/>
            <consortium name="The Broad Institute Genome Sequencing Center for Infectious Disease"/>
            <person name="Wu L."/>
            <person name="Ma J."/>
        </authorList>
    </citation>
    <scope>NUCLEOTIDE SEQUENCE [LARGE SCALE GENOMIC DNA]</scope>
    <source>
        <strain evidence="2">JCM 12140</strain>
    </source>
</reference>
<evidence type="ECO:0000313" key="1">
    <source>
        <dbReference type="EMBL" id="GAA1494456.1"/>
    </source>
</evidence>
<organism evidence="1 2">
    <name type="scientific">Curtobacterium herbarum</name>
    <dbReference type="NCBI Taxonomy" id="150122"/>
    <lineage>
        <taxon>Bacteria</taxon>
        <taxon>Bacillati</taxon>
        <taxon>Actinomycetota</taxon>
        <taxon>Actinomycetes</taxon>
        <taxon>Micrococcales</taxon>
        <taxon>Microbacteriaceae</taxon>
        <taxon>Curtobacterium</taxon>
    </lineage>
</organism>
<dbReference type="RefSeq" id="WP_259559227.1">
    <property type="nucleotide sequence ID" value="NZ_BAAAJX010000016.1"/>
</dbReference>
<evidence type="ECO:0000313" key="2">
    <source>
        <dbReference type="Proteomes" id="UP001501742"/>
    </source>
</evidence>
<dbReference type="EMBL" id="BAAAJX010000016">
    <property type="protein sequence ID" value="GAA1494456.1"/>
    <property type="molecule type" value="Genomic_DNA"/>
</dbReference>
<keyword evidence="2" id="KW-1185">Reference proteome</keyword>
<dbReference type="Proteomes" id="UP001501742">
    <property type="component" value="Unassembled WGS sequence"/>
</dbReference>
<gene>
    <name evidence="1" type="ORF">GCM10009627_28020</name>
</gene>
<name>A0ABP4K657_9MICO</name>